<sequence length="241" mass="27638">MKIPTFEDIWQNSLQWQPTQEQLEKWEILYQEILLINRQINLTRITEPQEFWEKHLWDSLAGVIGLDFLNYKDSLKVIDIGTGAGFPGLPISIIFPHWQLTLLDSTQKKIKVINLFLEALKLSNSQTVVGRAEAIGHLPQHREKYDLGLIRAVGEPSVCAEYVLPFLKIGGIGVLYRGNWETQEEINLKAALKKLGGKIILVKQLRTPLTKSVRHFIYIKKVVLTPEQFPRDVGIPKQKPL</sequence>
<dbReference type="HAMAP" id="MF_00074">
    <property type="entry name" value="16SrRNA_methyltr_G"/>
    <property type="match status" value="1"/>
</dbReference>
<name>A3ITQ4_9CHRO</name>
<dbReference type="AlphaFoldDB" id="A3ITQ4"/>
<dbReference type="Gene3D" id="3.40.50.150">
    <property type="entry name" value="Vaccinia Virus protein VP39"/>
    <property type="match status" value="1"/>
</dbReference>
<dbReference type="OrthoDB" id="9808773at2"/>
<evidence type="ECO:0000256" key="1">
    <source>
        <dbReference type="ARBA" id="ARBA00022490"/>
    </source>
</evidence>
<keyword evidence="8" id="KW-1185">Reference proteome</keyword>
<dbReference type="EC" id="2.1.1.-" evidence="6"/>
<evidence type="ECO:0000256" key="3">
    <source>
        <dbReference type="ARBA" id="ARBA00022603"/>
    </source>
</evidence>
<accession>A3ITQ4</accession>
<feature type="binding site" evidence="6">
    <location>
        <begin position="104"/>
        <end position="106"/>
    </location>
    <ligand>
        <name>S-adenosyl-L-methionine</name>
        <dbReference type="ChEBI" id="CHEBI:59789"/>
    </ligand>
</feature>
<keyword evidence="2 6" id="KW-0698">rRNA processing</keyword>
<dbReference type="PANTHER" id="PTHR31760">
    <property type="entry name" value="S-ADENOSYL-L-METHIONINE-DEPENDENT METHYLTRANSFERASES SUPERFAMILY PROTEIN"/>
    <property type="match status" value="1"/>
</dbReference>
<comment type="caution">
    <text evidence="7">The sequence shown here is derived from an EMBL/GenBank/DDBJ whole genome shotgun (WGS) entry which is preliminary data.</text>
</comment>
<dbReference type="Proteomes" id="UP000003781">
    <property type="component" value="Unassembled WGS sequence"/>
</dbReference>
<dbReference type="SUPFAM" id="SSF53335">
    <property type="entry name" value="S-adenosyl-L-methionine-dependent methyltransferases"/>
    <property type="match status" value="1"/>
</dbReference>
<feature type="binding site" evidence="6">
    <location>
        <begin position="132"/>
        <end position="133"/>
    </location>
    <ligand>
        <name>S-adenosyl-L-methionine</name>
        <dbReference type="ChEBI" id="CHEBI:59789"/>
    </ligand>
</feature>
<comment type="similarity">
    <text evidence="6">Belongs to the methyltransferase superfamily. RNA methyltransferase RsmG family.</text>
</comment>
<dbReference type="eggNOG" id="COG0357">
    <property type="taxonomic scope" value="Bacteria"/>
</dbReference>
<dbReference type="GO" id="GO:0005829">
    <property type="term" value="C:cytosol"/>
    <property type="evidence" value="ECO:0007669"/>
    <property type="project" value="TreeGrafter"/>
</dbReference>
<proteinExistence type="inferred from homology"/>
<keyword evidence="1 6" id="KW-0963">Cytoplasm</keyword>
<evidence type="ECO:0000256" key="6">
    <source>
        <dbReference type="HAMAP-Rule" id="MF_00074"/>
    </source>
</evidence>
<reference evidence="7 8" key="1">
    <citation type="submission" date="2007-03" db="EMBL/GenBank/DDBJ databases">
        <authorList>
            <person name="Stal L."/>
            <person name="Ferriera S."/>
            <person name="Johnson J."/>
            <person name="Kravitz S."/>
            <person name="Beeson K."/>
            <person name="Sutton G."/>
            <person name="Rogers Y.-H."/>
            <person name="Friedman R."/>
            <person name="Frazier M."/>
            <person name="Venter J.C."/>
        </authorList>
    </citation>
    <scope>NUCLEOTIDE SEQUENCE [LARGE SCALE GENOMIC DNA]</scope>
    <source>
        <strain evidence="7 8">CCY0110</strain>
    </source>
</reference>
<dbReference type="NCBIfam" id="TIGR00138">
    <property type="entry name" value="rsmG_gidB"/>
    <property type="match status" value="1"/>
</dbReference>
<dbReference type="PIRSF" id="PIRSF003078">
    <property type="entry name" value="GidB"/>
    <property type="match status" value="1"/>
</dbReference>
<dbReference type="EMBL" id="AAXW01000030">
    <property type="protein sequence ID" value="EAZ90120.1"/>
    <property type="molecule type" value="Genomic_DNA"/>
</dbReference>
<comment type="subcellular location">
    <subcellularLocation>
        <location evidence="6">Cytoplasm</location>
    </subcellularLocation>
</comment>
<evidence type="ECO:0000313" key="8">
    <source>
        <dbReference type="Proteomes" id="UP000003781"/>
    </source>
</evidence>
<protein>
    <recommendedName>
        <fullName evidence="6">Ribosomal RNA small subunit methyltransferase G</fullName>
        <ecNumber evidence="6">2.1.1.-</ecNumber>
    </recommendedName>
    <alternativeName>
        <fullName evidence="6">16S rRNA 7-methylguanosine methyltransferase</fullName>
        <shortName evidence="6">16S rRNA m7G methyltransferase</shortName>
    </alternativeName>
</protein>
<feature type="binding site" evidence="6">
    <location>
        <position position="86"/>
    </location>
    <ligand>
        <name>S-adenosyl-L-methionine</name>
        <dbReference type="ChEBI" id="CHEBI:59789"/>
    </ligand>
</feature>
<evidence type="ECO:0000256" key="4">
    <source>
        <dbReference type="ARBA" id="ARBA00022679"/>
    </source>
</evidence>
<gene>
    <name evidence="7" type="primary">gidB</name>
    <name evidence="6" type="synonym">rsmG</name>
    <name evidence="7" type="ORF">CY0110_05954</name>
</gene>
<organism evidence="7 8">
    <name type="scientific">Crocosphaera chwakensis CCY0110</name>
    <dbReference type="NCBI Taxonomy" id="391612"/>
    <lineage>
        <taxon>Bacteria</taxon>
        <taxon>Bacillati</taxon>
        <taxon>Cyanobacteriota</taxon>
        <taxon>Cyanophyceae</taxon>
        <taxon>Oscillatoriophycideae</taxon>
        <taxon>Chroococcales</taxon>
        <taxon>Aphanothecaceae</taxon>
        <taxon>Crocosphaera</taxon>
        <taxon>Crocosphaera chwakensis</taxon>
    </lineage>
</organism>
<dbReference type="GO" id="GO:0070043">
    <property type="term" value="F:rRNA (guanine-N7-)-methyltransferase activity"/>
    <property type="evidence" value="ECO:0007669"/>
    <property type="project" value="UniProtKB-UniRule"/>
</dbReference>
<dbReference type="Pfam" id="PF02527">
    <property type="entry name" value="GidB"/>
    <property type="match status" value="1"/>
</dbReference>
<dbReference type="InterPro" id="IPR003682">
    <property type="entry name" value="rRNA_ssu_MeTfrase_G"/>
</dbReference>
<dbReference type="RefSeq" id="WP_008276761.1">
    <property type="nucleotide sequence ID" value="NZ_AAXW01000030.1"/>
</dbReference>
<dbReference type="InterPro" id="IPR029063">
    <property type="entry name" value="SAM-dependent_MTases_sf"/>
</dbReference>
<evidence type="ECO:0000313" key="7">
    <source>
        <dbReference type="EMBL" id="EAZ90120.1"/>
    </source>
</evidence>
<feature type="binding site" evidence="6">
    <location>
        <position position="81"/>
    </location>
    <ligand>
        <name>S-adenosyl-L-methionine</name>
        <dbReference type="ChEBI" id="CHEBI:59789"/>
    </ligand>
</feature>
<evidence type="ECO:0000256" key="2">
    <source>
        <dbReference type="ARBA" id="ARBA00022552"/>
    </source>
</evidence>
<comment type="function">
    <text evidence="6">Specifically methylates the N7 position of a guanine in 16S rRNA.</text>
</comment>
<keyword evidence="4 6" id="KW-0808">Transferase</keyword>
<keyword evidence="5 6" id="KW-0949">S-adenosyl-L-methionine</keyword>
<dbReference type="FunFam" id="3.40.50.150:FF:000041">
    <property type="entry name" value="Ribosomal RNA small subunit methyltransferase G"/>
    <property type="match status" value="1"/>
</dbReference>
<feature type="binding site" evidence="6">
    <location>
        <position position="151"/>
    </location>
    <ligand>
        <name>S-adenosyl-L-methionine</name>
        <dbReference type="ChEBI" id="CHEBI:59789"/>
    </ligand>
</feature>
<evidence type="ECO:0000256" key="5">
    <source>
        <dbReference type="ARBA" id="ARBA00022691"/>
    </source>
</evidence>
<keyword evidence="3 6" id="KW-0489">Methyltransferase</keyword>
<dbReference type="PANTHER" id="PTHR31760:SF0">
    <property type="entry name" value="S-ADENOSYL-L-METHIONINE-DEPENDENT METHYLTRANSFERASES SUPERFAMILY PROTEIN"/>
    <property type="match status" value="1"/>
</dbReference>